<dbReference type="AlphaFoldDB" id="A0A5B7FPB6"/>
<proteinExistence type="predicted"/>
<accession>A0A5B7FPB6</accession>
<dbReference type="EMBL" id="VSRR010008235">
    <property type="protein sequence ID" value="MPC48342.1"/>
    <property type="molecule type" value="Genomic_DNA"/>
</dbReference>
<organism evidence="1 2">
    <name type="scientific">Portunus trituberculatus</name>
    <name type="common">Swimming crab</name>
    <name type="synonym">Neptunus trituberculatus</name>
    <dbReference type="NCBI Taxonomy" id="210409"/>
    <lineage>
        <taxon>Eukaryota</taxon>
        <taxon>Metazoa</taxon>
        <taxon>Ecdysozoa</taxon>
        <taxon>Arthropoda</taxon>
        <taxon>Crustacea</taxon>
        <taxon>Multicrustacea</taxon>
        <taxon>Malacostraca</taxon>
        <taxon>Eumalacostraca</taxon>
        <taxon>Eucarida</taxon>
        <taxon>Decapoda</taxon>
        <taxon>Pleocyemata</taxon>
        <taxon>Brachyura</taxon>
        <taxon>Eubrachyura</taxon>
        <taxon>Portunoidea</taxon>
        <taxon>Portunidae</taxon>
        <taxon>Portuninae</taxon>
        <taxon>Portunus</taxon>
    </lineage>
</organism>
<keyword evidence="2" id="KW-1185">Reference proteome</keyword>
<sequence length="44" mass="5189">MPYLPLRHSPPPATCRLSRYIWQHRLGRSTNHSRVQVVADQLYS</sequence>
<comment type="caution">
    <text evidence="1">The sequence shown here is derived from an EMBL/GenBank/DDBJ whole genome shotgun (WGS) entry which is preliminary data.</text>
</comment>
<protein>
    <submittedName>
        <fullName evidence="1">Uncharacterized protein</fullName>
    </submittedName>
</protein>
<reference evidence="1 2" key="1">
    <citation type="submission" date="2019-05" db="EMBL/GenBank/DDBJ databases">
        <title>Another draft genome of Portunus trituberculatus and its Hox gene families provides insights of decapod evolution.</title>
        <authorList>
            <person name="Jeong J.-H."/>
            <person name="Song I."/>
            <person name="Kim S."/>
            <person name="Choi T."/>
            <person name="Kim D."/>
            <person name="Ryu S."/>
            <person name="Kim W."/>
        </authorList>
    </citation>
    <scope>NUCLEOTIDE SEQUENCE [LARGE SCALE GENOMIC DNA]</scope>
    <source>
        <tissue evidence="1">Muscle</tissue>
    </source>
</reference>
<evidence type="ECO:0000313" key="2">
    <source>
        <dbReference type="Proteomes" id="UP000324222"/>
    </source>
</evidence>
<gene>
    <name evidence="1" type="ORF">E2C01_042110</name>
</gene>
<evidence type="ECO:0000313" key="1">
    <source>
        <dbReference type="EMBL" id="MPC48342.1"/>
    </source>
</evidence>
<dbReference type="Proteomes" id="UP000324222">
    <property type="component" value="Unassembled WGS sequence"/>
</dbReference>
<name>A0A5B7FPB6_PORTR</name>